<feature type="transmembrane region" description="Helical" evidence="2">
    <location>
        <begin position="222"/>
        <end position="244"/>
    </location>
</feature>
<dbReference type="AlphaFoldDB" id="A0A4Y7TF02"/>
<proteinExistence type="predicted"/>
<dbReference type="Proteomes" id="UP000298030">
    <property type="component" value="Unassembled WGS sequence"/>
</dbReference>
<keyword evidence="2" id="KW-0472">Membrane</keyword>
<keyword evidence="2" id="KW-1133">Transmembrane helix</keyword>
<organism evidence="3 4">
    <name type="scientific">Coprinellus micaceus</name>
    <name type="common">Glistening ink-cap mushroom</name>
    <name type="synonym">Coprinus micaceus</name>
    <dbReference type="NCBI Taxonomy" id="71717"/>
    <lineage>
        <taxon>Eukaryota</taxon>
        <taxon>Fungi</taxon>
        <taxon>Dikarya</taxon>
        <taxon>Basidiomycota</taxon>
        <taxon>Agaricomycotina</taxon>
        <taxon>Agaricomycetes</taxon>
        <taxon>Agaricomycetidae</taxon>
        <taxon>Agaricales</taxon>
        <taxon>Agaricineae</taxon>
        <taxon>Psathyrellaceae</taxon>
        <taxon>Coprinellus</taxon>
    </lineage>
</organism>
<feature type="transmembrane region" description="Helical" evidence="2">
    <location>
        <begin position="256"/>
        <end position="275"/>
    </location>
</feature>
<keyword evidence="2" id="KW-0812">Transmembrane</keyword>
<evidence type="ECO:0000256" key="1">
    <source>
        <dbReference type="SAM" id="MobiDB-lite"/>
    </source>
</evidence>
<feature type="transmembrane region" description="Helical" evidence="2">
    <location>
        <begin position="129"/>
        <end position="162"/>
    </location>
</feature>
<reference evidence="3 4" key="1">
    <citation type="journal article" date="2019" name="Nat. Ecol. Evol.">
        <title>Megaphylogeny resolves global patterns of mushroom evolution.</title>
        <authorList>
            <person name="Varga T."/>
            <person name="Krizsan K."/>
            <person name="Foldi C."/>
            <person name="Dima B."/>
            <person name="Sanchez-Garcia M."/>
            <person name="Sanchez-Ramirez S."/>
            <person name="Szollosi G.J."/>
            <person name="Szarkandi J.G."/>
            <person name="Papp V."/>
            <person name="Albert L."/>
            <person name="Andreopoulos W."/>
            <person name="Angelini C."/>
            <person name="Antonin V."/>
            <person name="Barry K.W."/>
            <person name="Bougher N.L."/>
            <person name="Buchanan P."/>
            <person name="Buyck B."/>
            <person name="Bense V."/>
            <person name="Catcheside P."/>
            <person name="Chovatia M."/>
            <person name="Cooper J."/>
            <person name="Damon W."/>
            <person name="Desjardin D."/>
            <person name="Finy P."/>
            <person name="Geml J."/>
            <person name="Haridas S."/>
            <person name="Hughes K."/>
            <person name="Justo A."/>
            <person name="Karasinski D."/>
            <person name="Kautmanova I."/>
            <person name="Kiss B."/>
            <person name="Kocsube S."/>
            <person name="Kotiranta H."/>
            <person name="LaButti K.M."/>
            <person name="Lechner B.E."/>
            <person name="Liimatainen K."/>
            <person name="Lipzen A."/>
            <person name="Lukacs Z."/>
            <person name="Mihaltcheva S."/>
            <person name="Morgado L.N."/>
            <person name="Niskanen T."/>
            <person name="Noordeloos M.E."/>
            <person name="Ohm R.A."/>
            <person name="Ortiz-Santana B."/>
            <person name="Ovrebo C."/>
            <person name="Racz N."/>
            <person name="Riley R."/>
            <person name="Savchenko A."/>
            <person name="Shiryaev A."/>
            <person name="Soop K."/>
            <person name="Spirin V."/>
            <person name="Szebenyi C."/>
            <person name="Tomsovsky M."/>
            <person name="Tulloss R.E."/>
            <person name="Uehling J."/>
            <person name="Grigoriev I.V."/>
            <person name="Vagvolgyi C."/>
            <person name="Papp T."/>
            <person name="Martin F.M."/>
            <person name="Miettinen O."/>
            <person name="Hibbett D.S."/>
            <person name="Nagy L.G."/>
        </authorList>
    </citation>
    <scope>NUCLEOTIDE SEQUENCE [LARGE SCALE GENOMIC DNA]</scope>
    <source>
        <strain evidence="3 4">FP101781</strain>
    </source>
</reference>
<gene>
    <name evidence="3" type="ORF">FA13DRAFT_1813108</name>
</gene>
<sequence>MQAGTSIRLDDLTSRGDNHDASSLASTTHGPISFLDLLPWIVNPNKQLEKLTCQSELAVEGASVTKQPEPKEDLELGIAVAQASEERAASASKPERRSRWRNCSSPLRCYCYYLPTCCFSCFSRAEKTFGMAGGACVFFIMFILVCALSFALAACGGAIWMLVGNTVLRAAHHPGYIDSNRVVAIVGLVGGIFAPLCVRIFLAITCVPKTEWRGGDEWDYAWWVNVPATVCTGALVGPIGISILRRHSFDLEGFDILHATRAGALGPAILIPAFLLLKPVAYVVLGVICTPLWIAMQMGLEFVYVKANQTLPELDSENMEDMRNIDCRWCVCIGSFRSDEEVLEEV</sequence>
<feature type="compositionally biased region" description="Basic and acidic residues" evidence="1">
    <location>
        <begin position="8"/>
        <end position="20"/>
    </location>
</feature>
<evidence type="ECO:0000313" key="4">
    <source>
        <dbReference type="Proteomes" id="UP000298030"/>
    </source>
</evidence>
<evidence type="ECO:0000256" key="2">
    <source>
        <dbReference type="SAM" id="Phobius"/>
    </source>
</evidence>
<name>A0A4Y7TF02_COPMI</name>
<evidence type="ECO:0000313" key="3">
    <source>
        <dbReference type="EMBL" id="TEB32720.1"/>
    </source>
</evidence>
<protein>
    <submittedName>
        <fullName evidence="3">Uncharacterized protein</fullName>
    </submittedName>
</protein>
<feature type="region of interest" description="Disordered" evidence="1">
    <location>
        <begin position="1"/>
        <end position="25"/>
    </location>
</feature>
<keyword evidence="4" id="KW-1185">Reference proteome</keyword>
<dbReference type="OrthoDB" id="3064287at2759"/>
<feature type="transmembrane region" description="Helical" evidence="2">
    <location>
        <begin position="182"/>
        <end position="202"/>
    </location>
</feature>
<comment type="caution">
    <text evidence="3">The sequence shown here is derived from an EMBL/GenBank/DDBJ whole genome shotgun (WGS) entry which is preliminary data.</text>
</comment>
<accession>A0A4Y7TF02</accession>
<dbReference type="EMBL" id="QPFP01000014">
    <property type="protein sequence ID" value="TEB32720.1"/>
    <property type="molecule type" value="Genomic_DNA"/>
</dbReference>